<feature type="coiled-coil region" evidence="13">
    <location>
        <begin position="773"/>
        <end position="937"/>
    </location>
</feature>
<evidence type="ECO:0000256" key="8">
    <source>
        <dbReference type="ARBA" id="ARBA00023067"/>
    </source>
</evidence>
<name>A0A0P4WHI6_SCYOL</name>
<feature type="domain" description="SMC hinge" evidence="15">
    <location>
        <begin position="520"/>
        <end position="640"/>
    </location>
</feature>
<dbReference type="GO" id="GO:0000796">
    <property type="term" value="C:condensin complex"/>
    <property type="evidence" value="ECO:0007669"/>
    <property type="project" value="UniProtKB-ARBA"/>
</dbReference>
<evidence type="ECO:0000256" key="7">
    <source>
        <dbReference type="ARBA" id="ARBA00023054"/>
    </source>
</evidence>
<keyword evidence="7 13" id="KW-0175">Coiled coil</keyword>
<dbReference type="GO" id="GO:0016887">
    <property type="term" value="F:ATP hydrolysis activity"/>
    <property type="evidence" value="ECO:0007669"/>
    <property type="project" value="InterPro"/>
</dbReference>
<dbReference type="InterPro" id="IPR003395">
    <property type="entry name" value="RecF/RecN/SMC_N"/>
</dbReference>
<evidence type="ECO:0000256" key="2">
    <source>
        <dbReference type="ARBA" id="ARBA00005231"/>
    </source>
</evidence>
<feature type="coiled-coil region" evidence="13">
    <location>
        <begin position="409"/>
        <end position="509"/>
    </location>
</feature>
<dbReference type="FunFam" id="3.40.50.300:FF:000385">
    <property type="entry name" value="Structural maintenance of chromosomes 2"/>
    <property type="match status" value="1"/>
</dbReference>
<dbReference type="SMART" id="SM00968">
    <property type="entry name" value="SMC_hinge"/>
    <property type="match status" value="1"/>
</dbReference>
<keyword evidence="4" id="KW-0547">Nucleotide-binding</keyword>
<feature type="region of interest" description="Disordered" evidence="14">
    <location>
        <begin position="335"/>
        <end position="354"/>
    </location>
</feature>
<comment type="function">
    <text evidence="11">Central component of the condensin complex, a complex required for conversion of interphase chromatin into mitotic-like condense chromosomes. The condensin complex probably introduces positive supercoils into relaxed DNA in the presence of type I topoisomerases and converts nicked DNA into positive knotted forms in the presence of type II topoisomerases.</text>
</comment>
<dbReference type="InterPro" id="IPR024704">
    <property type="entry name" value="SMC"/>
</dbReference>
<dbReference type="InterPro" id="IPR010935">
    <property type="entry name" value="SMC_hinge"/>
</dbReference>
<comment type="similarity">
    <text evidence="2">Belongs to the SMC family. SMC2 subfamily.</text>
</comment>
<dbReference type="SUPFAM" id="SSF52540">
    <property type="entry name" value="P-loop containing nucleoside triphosphate hydrolases"/>
    <property type="match status" value="2"/>
</dbReference>
<dbReference type="GO" id="GO:0000793">
    <property type="term" value="C:condensed chromosome"/>
    <property type="evidence" value="ECO:0007669"/>
    <property type="project" value="UniProtKB-ARBA"/>
</dbReference>
<evidence type="ECO:0000256" key="3">
    <source>
        <dbReference type="ARBA" id="ARBA00022618"/>
    </source>
</evidence>
<dbReference type="GO" id="GO:0030261">
    <property type="term" value="P:chromosome condensation"/>
    <property type="evidence" value="ECO:0007669"/>
    <property type="project" value="UniProtKB-KW"/>
</dbReference>
<proteinExistence type="inferred from homology"/>
<dbReference type="GO" id="GO:0051301">
    <property type="term" value="P:cell division"/>
    <property type="evidence" value="ECO:0007669"/>
    <property type="project" value="UniProtKB-KW"/>
</dbReference>
<evidence type="ECO:0000313" key="16">
    <source>
        <dbReference type="EMBL" id="JAI67063.1"/>
    </source>
</evidence>
<dbReference type="AlphaFoldDB" id="A0A0P4WHI6"/>
<evidence type="ECO:0000256" key="13">
    <source>
        <dbReference type="SAM" id="Coils"/>
    </source>
</evidence>
<dbReference type="EMBL" id="GDRN01042226">
    <property type="protein sequence ID" value="JAI67063.1"/>
    <property type="molecule type" value="Transcribed_RNA"/>
</dbReference>
<dbReference type="SUPFAM" id="SSF75553">
    <property type="entry name" value="Smc hinge domain"/>
    <property type="match status" value="1"/>
</dbReference>
<evidence type="ECO:0000256" key="4">
    <source>
        <dbReference type="ARBA" id="ARBA00022741"/>
    </source>
</evidence>
<organism evidence="16">
    <name type="scientific">Scylla olivacea</name>
    <name type="common">Orange mud crab</name>
    <name type="synonym">Cancer olivacea</name>
    <dbReference type="NCBI Taxonomy" id="85551"/>
    <lineage>
        <taxon>Eukaryota</taxon>
        <taxon>Metazoa</taxon>
        <taxon>Ecdysozoa</taxon>
        <taxon>Arthropoda</taxon>
        <taxon>Crustacea</taxon>
        <taxon>Multicrustacea</taxon>
        <taxon>Malacostraca</taxon>
        <taxon>Eumalacostraca</taxon>
        <taxon>Eucarida</taxon>
        <taxon>Decapoda</taxon>
        <taxon>Pleocyemata</taxon>
        <taxon>Brachyura</taxon>
        <taxon>Eubrachyura</taxon>
        <taxon>Portunoidea</taxon>
        <taxon>Portunidae</taxon>
        <taxon>Portuninae</taxon>
        <taxon>Scylla</taxon>
    </lineage>
</organism>
<dbReference type="CDD" id="cd03273">
    <property type="entry name" value="ABC_SMC2_euk"/>
    <property type="match status" value="1"/>
</dbReference>
<dbReference type="GO" id="GO:0098813">
    <property type="term" value="P:nuclear chromosome segregation"/>
    <property type="evidence" value="ECO:0007669"/>
    <property type="project" value="UniProtKB-ARBA"/>
</dbReference>
<dbReference type="GO" id="GO:0005524">
    <property type="term" value="F:ATP binding"/>
    <property type="evidence" value="ECO:0007669"/>
    <property type="project" value="UniProtKB-KW"/>
</dbReference>
<keyword evidence="8" id="KW-0226">DNA condensation</keyword>
<feature type="coiled-coil region" evidence="13">
    <location>
        <begin position="984"/>
        <end position="1032"/>
    </location>
</feature>
<evidence type="ECO:0000256" key="9">
    <source>
        <dbReference type="ARBA" id="ARBA00023242"/>
    </source>
</evidence>
<keyword evidence="5" id="KW-0498">Mitosis</keyword>
<dbReference type="Pfam" id="PF06470">
    <property type="entry name" value="SMC_hinge"/>
    <property type="match status" value="1"/>
</dbReference>
<keyword evidence="6" id="KW-0067">ATP-binding</keyword>
<dbReference type="InterPro" id="IPR027417">
    <property type="entry name" value="P-loop_NTPase"/>
</dbReference>
<reference evidence="16" key="1">
    <citation type="submission" date="2015-09" db="EMBL/GenBank/DDBJ databases">
        <title>Scylla olivacea transcriptome.</title>
        <authorList>
            <person name="Ikhwanuddin M."/>
        </authorList>
    </citation>
    <scope>NUCLEOTIDE SEQUENCE</scope>
</reference>
<dbReference type="Gene3D" id="3.30.70.1620">
    <property type="match status" value="1"/>
</dbReference>
<dbReference type="PANTHER" id="PTHR43977">
    <property type="entry name" value="STRUCTURAL MAINTENANCE OF CHROMOSOMES PROTEIN 3"/>
    <property type="match status" value="1"/>
</dbReference>
<dbReference type="InterPro" id="IPR027120">
    <property type="entry name" value="Smc2_ABC"/>
</dbReference>
<dbReference type="Gene3D" id="3.40.50.300">
    <property type="entry name" value="P-loop containing nucleotide triphosphate hydrolases"/>
    <property type="match status" value="2"/>
</dbReference>
<keyword evidence="3" id="KW-0132">Cell division</keyword>
<dbReference type="InterPro" id="IPR036277">
    <property type="entry name" value="SMC_hinge_sf"/>
</dbReference>
<evidence type="ECO:0000256" key="1">
    <source>
        <dbReference type="ARBA" id="ARBA00004123"/>
    </source>
</evidence>
<evidence type="ECO:0000256" key="14">
    <source>
        <dbReference type="SAM" id="MobiDB-lite"/>
    </source>
</evidence>
<dbReference type="FunFam" id="1.20.1060.20:FF:000005">
    <property type="entry name" value="Structural maintenance of chromosomes 2"/>
    <property type="match status" value="1"/>
</dbReference>
<accession>A0A0P4WHI6</accession>
<evidence type="ECO:0000256" key="11">
    <source>
        <dbReference type="ARBA" id="ARBA00058936"/>
    </source>
</evidence>
<evidence type="ECO:0000256" key="12">
    <source>
        <dbReference type="PIRNR" id="PIRNR005719"/>
    </source>
</evidence>
<feature type="coiled-coil region" evidence="13">
    <location>
        <begin position="681"/>
        <end position="715"/>
    </location>
</feature>
<evidence type="ECO:0000259" key="15">
    <source>
        <dbReference type="SMART" id="SM00968"/>
    </source>
</evidence>
<sequence length="1179" mass="133977">MYIKSIVIDGFKSYGQRTEINGFDPLFNAITGLNGSGKSNILDSICFLLGITNLSQVRATNLQELVYKNGQAGITKATVSITFDNTDKKQSPIGYDHYSEVTITRQVVIGGRNKYMINGSTVQNSRVQDFFRSVQLNVNNPHFLIMQGRITKVLSMKPPEILAMIEEAAGTRMYEAKKQQAERTIEKKDAKLLEMNTILAEEINPTLSKLKEERSMYLEYQKVQRELEHLSKLYIAYKFVTAQETSEKVQGGLDEVKHEMEELQQKMSDGAVEIKKLENEIIVLQEQRDKDTGEQLQNLEKILKEKEKEHVMKCASLKNMKETLKAEEKKKKQLEKSLADDRKVMEKQKAEGDKLQGKFDAMRAQDQADGEALAAAERRLQAISSGMYSSGDGEDATLQEQLIKTKANITEAKTATKQAEMKLKHSREELKRKQQEMRSTAAQYEKDKSLLDRMEKQVANLQSQLEHLDYDDSRVEELEGQHRSLNHAIVNLQEKIDRLESRYPQLSFNYKDPERNFDRSSVKGLVCKLLTLKDSSTATAIEVIAGGKLYNVITDTEVTGQKLLKNGKLARRVTIIPLNQIAGRSIDNRTVQQAEALVGKENAQTALSLVCYDSEVHKAMEWVFGSSFVCRDIDSATKVAFDKNIMRKAVTLEGDVFDPAGTLTGGSRKQGGSILAQLDSMREFQNELNMKTKQLDEVKQQLHHLQRNADKYASVKQEYTLRSHELQLCRQRIEQSTHYQHQEEIKALEEIMTECVATLERCKQVDVEGEAKVKEIENKIKNAKTVKEQEMKAAKAELEKCKKVAAETRSKWNLMKQDEESLKLELHELEQSIEATQSQIATCIEVIQQYEEQEKSLAEQVTLSKGEMEASQTAVKEAKERVNAQNKEIKHMAARKEELSKMRDEAQLAIQQLEHKLSKLKSEAKDAENHVKQLLSAHEWIAEDRKFFGKPNTGYDFSANDPVEAGRRITRLEEAKTKLSKNVNMRAMNMLGKAEEQYNDLMRKKRIVENDKAKIEKVILELDEKKKAALRQAWGQVNKDFGSIFSTLLPGAQAKLQPPEGQDVLDGLEFKVAFGDVWKESLTELSGGQRSLVALSLILALLLFKPAPIYILDEVDAALDLSHTQNIGNMLRMHFRHSQFIIVSLKDGMFNNANVLFKTKFVDGMSTVTRHTQHAQRKK</sequence>
<dbReference type="PIRSF" id="PIRSF005719">
    <property type="entry name" value="SMC"/>
    <property type="match status" value="1"/>
</dbReference>
<dbReference type="Gene3D" id="1.20.1060.20">
    <property type="match status" value="1"/>
</dbReference>
<keyword evidence="9 12" id="KW-0539">Nucleus</keyword>
<evidence type="ECO:0000256" key="5">
    <source>
        <dbReference type="ARBA" id="ARBA00022776"/>
    </source>
</evidence>
<dbReference type="GO" id="GO:0000280">
    <property type="term" value="P:nuclear division"/>
    <property type="evidence" value="ECO:0007669"/>
    <property type="project" value="UniProtKB-ARBA"/>
</dbReference>
<evidence type="ECO:0000256" key="6">
    <source>
        <dbReference type="ARBA" id="ARBA00022840"/>
    </source>
</evidence>
<protein>
    <recommendedName>
        <fullName evidence="12">Structural maintenance of chromosomes protein</fullName>
    </recommendedName>
</protein>
<dbReference type="Pfam" id="PF02463">
    <property type="entry name" value="SMC_N"/>
    <property type="match status" value="2"/>
</dbReference>
<keyword evidence="10" id="KW-0131">Cell cycle</keyword>
<dbReference type="GO" id="GO:0031981">
    <property type="term" value="C:nuclear lumen"/>
    <property type="evidence" value="ECO:0007669"/>
    <property type="project" value="UniProtKB-ARBA"/>
</dbReference>
<comment type="subcellular location">
    <subcellularLocation>
        <location evidence="1 12">Nucleus</location>
    </subcellularLocation>
</comment>
<evidence type="ECO:0000256" key="10">
    <source>
        <dbReference type="ARBA" id="ARBA00023306"/>
    </source>
</evidence>
<dbReference type="FunFam" id="3.40.50.300:FF:000278">
    <property type="entry name" value="Structural maintenance of chromosomes 2"/>
    <property type="match status" value="1"/>
</dbReference>